<feature type="compositionally biased region" description="Low complexity" evidence="1">
    <location>
        <begin position="78"/>
        <end position="89"/>
    </location>
</feature>
<comment type="caution">
    <text evidence="2">The sequence shown here is derived from an EMBL/GenBank/DDBJ whole genome shotgun (WGS) entry which is preliminary data.</text>
</comment>
<evidence type="ECO:0000313" key="2">
    <source>
        <dbReference type="EMBL" id="RCH85913.1"/>
    </source>
</evidence>
<feature type="non-terminal residue" evidence="2">
    <location>
        <position position="1"/>
    </location>
</feature>
<reference evidence="2 3" key="1">
    <citation type="journal article" date="2018" name="G3 (Bethesda)">
        <title>Phylogenetic and Phylogenomic Definition of Rhizopus Species.</title>
        <authorList>
            <person name="Gryganskyi A.P."/>
            <person name="Golan J."/>
            <person name="Dolatabadi S."/>
            <person name="Mondo S."/>
            <person name="Robb S."/>
            <person name="Idnurm A."/>
            <person name="Muszewska A."/>
            <person name="Steczkiewicz K."/>
            <person name="Masonjones S."/>
            <person name="Liao H.L."/>
            <person name="Gajdeczka M.T."/>
            <person name="Anike F."/>
            <person name="Vuek A."/>
            <person name="Anishchenko I.M."/>
            <person name="Voigt K."/>
            <person name="de Hoog G.S."/>
            <person name="Smith M.E."/>
            <person name="Heitman J."/>
            <person name="Vilgalys R."/>
            <person name="Stajich J.E."/>
        </authorList>
    </citation>
    <scope>NUCLEOTIDE SEQUENCE [LARGE SCALE GENOMIC DNA]</scope>
    <source>
        <strain evidence="2 3">LSU 92-RS-03</strain>
    </source>
</reference>
<name>A0A367J7J8_RHIST</name>
<feature type="compositionally biased region" description="Polar residues" evidence="1">
    <location>
        <begin position="10"/>
        <end position="23"/>
    </location>
</feature>
<evidence type="ECO:0000256" key="1">
    <source>
        <dbReference type="SAM" id="MobiDB-lite"/>
    </source>
</evidence>
<protein>
    <submittedName>
        <fullName evidence="2">Uncharacterized protein</fullName>
    </submittedName>
</protein>
<feature type="compositionally biased region" description="Basic and acidic residues" evidence="1">
    <location>
        <begin position="27"/>
        <end position="36"/>
    </location>
</feature>
<dbReference type="AlphaFoldDB" id="A0A367J7J8"/>
<proteinExistence type="predicted"/>
<gene>
    <name evidence="2" type="ORF">CU098_006655</name>
</gene>
<evidence type="ECO:0000313" key="3">
    <source>
        <dbReference type="Proteomes" id="UP000253551"/>
    </source>
</evidence>
<accession>A0A367J7J8</accession>
<feature type="region of interest" description="Disordered" evidence="1">
    <location>
        <begin position="1"/>
        <end position="97"/>
    </location>
</feature>
<dbReference type="Proteomes" id="UP000253551">
    <property type="component" value="Unassembled WGS sequence"/>
</dbReference>
<dbReference type="OrthoDB" id="2448606at2759"/>
<sequence>LEWKEKRSENNLNSGTRITSNNILARKIHDTGEKNPTESSQASKNIQQEVEGQKNDKYQKPRSSFEGDNELDIGDNRVVTPPLVSSSTPATPPPSSSQICLQSEIDCFLNLETDAHLILSLSSILLLQNKNRIHQDWIPFLGKDIIDIIDKVYRKIIDRLTESASLILLAGNIEDKIDKELIMSVMQLIQFLPMDPTYECISETTYITRYILPMMQSIFDDYDKKIQLDFTFTEAADKSSAHASTFNGNPECIFTSFMHETDNGVNIGYGEVKPLKTANNHYLVNWHLVRLGMFGKKIIDQNKLGGSLSIHVVAPYIIYYITQLNADGLYTMIELFRI</sequence>
<dbReference type="EMBL" id="PJQM01004055">
    <property type="protein sequence ID" value="RCH85913.1"/>
    <property type="molecule type" value="Genomic_DNA"/>
</dbReference>
<organism evidence="2 3">
    <name type="scientific">Rhizopus stolonifer</name>
    <name type="common">Rhizopus nigricans</name>
    <dbReference type="NCBI Taxonomy" id="4846"/>
    <lineage>
        <taxon>Eukaryota</taxon>
        <taxon>Fungi</taxon>
        <taxon>Fungi incertae sedis</taxon>
        <taxon>Mucoromycota</taxon>
        <taxon>Mucoromycotina</taxon>
        <taxon>Mucoromycetes</taxon>
        <taxon>Mucorales</taxon>
        <taxon>Mucorineae</taxon>
        <taxon>Rhizopodaceae</taxon>
        <taxon>Rhizopus</taxon>
    </lineage>
</organism>
<feature type="compositionally biased region" description="Basic and acidic residues" evidence="1">
    <location>
        <begin position="51"/>
        <end position="65"/>
    </location>
</feature>
<keyword evidence="3" id="KW-1185">Reference proteome</keyword>
<feature type="compositionally biased region" description="Polar residues" evidence="1">
    <location>
        <begin position="37"/>
        <end position="50"/>
    </location>
</feature>